<protein>
    <submittedName>
        <fullName evidence="1">Uncharacterized protein</fullName>
    </submittedName>
</protein>
<organism evidence="1 2">
    <name type="scientific">Antrodiella citrinella</name>
    <dbReference type="NCBI Taxonomy" id="2447956"/>
    <lineage>
        <taxon>Eukaryota</taxon>
        <taxon>Fungi</taxon>
        <taxon>Dikarya</taxon>
        <taxon>Basidiomycota</taxon>
        <taxon>Agaricomycotina</taxon>
        <taxon>Agaricomycetes</taxon>
        <taxon>Polyporales</taxon>
        <taxon>Steccherinaceae</taxon>
        <taxon>Antrodiella</taxon>
    </lineage>
</organism>
<accession>A0A4S4M4P1</accession>
<evidence type="ECO:0000313" key="2">
    <source>
        <dbReference type="Proteomes" id="UP000308730"/>
    </source>
</evidence>
<name>A0A4S4M4P1_9APHY</name>
<dbReference type="AlphaFoldDB" id="A0A4S4M4P1"/>
<keyword evidence="2" id="KW-1185">Reference proteome</keyword>
<evidence type="ECO:0000313" key="1">
    <source>
        <dbReference type="EMBL" id="THH19567.1"/>
    </source>
</evidence>
<gene>
    <name evidence="1" type="ORF">EUX98_g8746</name>
</gene>
<reference evidence="1 2" key="1">
    <citation type="submission" date="2019-02" db="EMBL/GenBank/DDBJ databases">
        <title>Genome sequencing of the rare red list fungi Antrodiella citrinella (Flaviporus citrinellus).</title>
        <authorList>
            <person name="Buettner E."/>
            <person name="Kellner H."/>
        </authorList>
    </citation>
    <scope>NUCLEOTIDE SEQUENCE [LARGE SCALE GENOMIC DNA]</scope>
    <source>
        <strain evidence="1 2">DSM 108506</strain>
    </source>
</reference>
<dbReference type="EMBL" id="SGPM01000531">
    <property type="protein sequence ID" value="THH19567.1"/>
    <property type="molecule type" value="Genomic_DNA"/>
</dbReference>
<dbReference type="OrthoDB" id="2780242at2759"/>
<sequence>MVNTRIYTRPDGNAQNVYINGRLYAAEQPRPRNVGVPTRCTPSLRYPCPESVLDGSRLQPYVHDCTARVKDGRHVYDFVVFFKNHRYLPLSTSLRSLTNAAVRGDIVIMRLGTHGRVVNLRQRDSALADFVITRFLEAAPIKQHLRTKRTLCFERMPVRRSRRKNTQYE</sequence>
<proteinExistence type="predicted"/>
<comment type="caution">
    <text evidence="1">The sequence shown here is derived from an EMBL/GenBank/DDBJ whole genome shotgun (WGS) entry which is preliminary data.</text>
</comment>
<dbReference type="Proteomes" id="UP000308730">
    <property type="component" value="Unassembled WGS sequence"/>
</dbReference>